<proteinExistence type="predicted"/>
<accession>A0A0A9ENH1</accession>
<name>A0A0A9ENH1_ARUDO</name>
<reference evidence="1" key="2">
    <citation type="journal article" date="2015" name="Data Brief">
        <title>Shoot transcriptome of the giant reed, Arundo donax.</title>
        <authorList>
            <person name="Barrero R.A."/>
            <person name="Guerrero F.D."/>
            <person name="Moolhuijzen P."/>
            <person name="Goolsby J.A."/>
            <person name="Tidwell J."/>
            <person name="Bellgard S.E."/>
            <person name="Bellgard M.I."/>
        </authorList>
    </citation>
    <scope>NUCLEOTIDE SEQUENCE</scope>
    <source>
        <tissue evidence="1">Shoot tissue taken approximately 20 cm above the soil surface</tissue>
    </source>
</reference>
<dbReference type="AlphaFoldDB" id="A0A0A9ENH1"/>
<dbReference type="EMBL" id="GBRH01200323">
    <property type="protein sequence ID" value="JAD97572.1"/>
    <property type="molecule type" value="Transcribed_RNA"/>
</dbReference>
<reference evidence="1" key="1">
    <citation type="submission" date="2014-09" db="EMBL/GenBank/DDBJ databases">
        <authorList>
            <person name="Magalhaes I.L.F."/>
            <person name="Oliveira U."/>
            <person name="Santos F.R."/>
            <person name="Vidigal T.H.D.A."/>
            <person name="Brescovit A.D."/>
            <person name="Santos A.J."/>
        </authorList>
    </citation>
    <scope>NUCLEOTIDE SEQUENCE</scope>
    <source>
        <tissue evidence="1">Shoot tissue taken approximately 20 cm above the soil surface</tissue>
    </source>
</reference>
<organism evidence="1">
    <name type="scientific">Arundo donax</name>
    <name type="common">Giant reed</name>
    <name type="synonym">Donax arundinaceus</name>
    <dbReference type="NCBI Taxonomy" id="35708"/>
    <lineage>
        <taxon>Eukaryota</taxon>
        <taxon>Viridiplantae</taxon>
        <taxon>Streptophyta</taxon>
        <taxon>Embryophyta</taxon>
        <taxon>Tracheophyta</taxon>
        <taxon>Spermatophyta</taxon>
        <taxon>Magnoliopsida</taxon>
        <taxon>Liliopsida</taxon>
        <taxon>Poales</taxon>
        <taxon>Poaceae</taxon>
        <taxon>PACMAD clade</taxon>
        <taxon>Arundinoideae</taxon>
        <taxon>Arundineae</taxon>
        <taxon>Arundo</taxon>
    </lineage>
</organism>
<sequence length="59" mass="6554">MPNAKSAPAVCVVPVTRTYFLFCLFEYNICAGKPFLDAPCPACCMCNLLYLLLYDNVLV</sequence>
<protein>
    <submittedName>
        <fullName evidence="1">Uncharacterized protein</fullName>
    </submittedName>
</protein>
<evidence type="ECO:0000313" key="1">
    <source>
        <dbReference type="EMBL" id="JAD97572.1"/>
    </source>
</evidence>